<evidence type="ECO:0000313" key="2">
    <source>
        <dbReference type="Proteomes" id="UP000195573"/>
    </source>
</evidence>
<protein>
    <submittedName>
        <fullName evidence="1">Uncharacterized protein</fullName>
    </submittedName>
</protein>
<sequence>MKINKVPLKKDYVQIPNSTALAVEKNISLQALGLIVNLWSYNVEKWDLHKTEVYKRFEKNKKTSVSNAWDELVEANFIIEFKYRKGRVWEYEYYYRIQPFSEEEKKDLLEESARHLKVPSTSDFQELKMSSTKGTVQKQQIINNRPIEELNNEKQIKDKLDLNLNPEEKEGKGNLFSNVLQNLKIPDGVKRLLYDYNIQGYGDDKVIANYRSFDVFELEIFYNTSSYVKENVKSDDLFFINQHEFTQIVQSILKKGPEKIDTTFGILRDYTLRKLSYKEENFKYNNVADNNFSEPNTGQPPWFSLLP</sequence>
<dbReference type="RefSeq" id="WP_088016800.1">
    <property type="nucleotide sequence ID" value="NZ_CP020880.1"/>
</dbReference>
<name>A0ABM6KED1_9BACI</name>
<evidence type="ECO:0000313" key="1">
    <source>
        <dbReference type="EMBL" id="ART74837.1"/>
    </source>
</evidence>
<keyword evidence="2" id="KW-1185">Reference proteome</keyword>
<dbReference type="Proteomes" id="UP000195573">
    <property type="component" value="Chromosome"/>
</dbReference>
<organism evidence="1 2">
    <name type="scientific">Sutcliffiella horikoshii</name>
    <dbReference type="NCBI Taxonomy" id="79883"/>
    <lineage>
        <taxon>Bacteria</taxon>
        <taxon>Bacillati</taxon>
        <taxon>Bacillota</taxon>
        <taxon>Bacilli</taxon>
        <taxon>Bacillales</taxon>
        <taxon>Bacillaceae</taxon>
        <taxon>Sutcliffiella</taxon>
    </lineage>
</organism>
<gene>
    <name evidence="1" type="ORF">B4U37_01690</name>
</gene>
<accession>A0ABM6KED1</accession>
<dbReference type="EMBL" id="CP020880">
    <property type="protein sequence ID" value="ART74837.1"/>
    <property type="molecule type" value="Genomic_DNA"/>
</dbReference>
<proteinExistence type="predicted"/>
<dbReference type="GeneID" id="96737155"/>
<reference evidence="1 2" key="1">
    <citation type="submission" date="2017-04" db="EMBL/GenBank/DDBJ databases">
        <title>Complete Genome Sequence of the Bacillus horikoshii 20a strain from Cuatro Cienegas, Coahuila, Mexico.</title>
        <authorList>
            <person name="Zarza E."/>
            <person name="Alcaraz L.D."/>
            <person name="Aguilar-Salinas B."/>
            <person name="Islas A."/>
            <person name="Olmedo-Alvarez G."/>
        </authorList>
    </citation>
    <scope>NUCLEOTIDE SEQUENCE [LARGE SCALE GENOMIC DNA]</scope>
    <source>
        <strain evidence="1 2">20a</strain>
    </source>
</reference>